<evidence type="ECO:0000313" key="2">
    <source>
        <dbReference type="EMBL" id="MPN14781.1"/>
    </source>
</evidence>
<proteinExistence type="predicted"/>
<comment type="caution">
    <text evidence="2">The sequence shown here is derived from an EMBL/GenBank/DDBJ whole genome shotgun (WGS) entry which is preliminary data.</text>
</comment>
<organism evidence="2">
    <name type="scientific">bioreactor metagenome</name>
    <dbReference type="NCBI Taxonomy" id="1076179"/>
    <lineage>
        <taxon>unclassified sequences</taxon>
        <taxon>metagenomes</taxon>
        <taxon>ecological metagenomes</taxon>
    </lineage>
</organism>
<gene>
    <name evidence="2" type="ORF">SDC9_162110</name>
</gene>
<protein>
    <submittedName>
        <fullName evidence="2">Uncharacterized protein</fullName>
    </submittedName>
</protein>
<name>A0A645FK73_9ZZZZ</name>
<accession>A0A645FK73</accession>
<evidence type="ECO:0000256" key="1">
    <source>
        <dbReference type="SAM" id="MobiDB-lite"/>
    </source>
</evidence>
<dbReference type="EMBL" id="VSSQ01061451">
    <property type="protein sequence ID" value="MPN14781.1"/>
    <property type="molecule type" value="Genomic_DNA"/>
</dbReference>
<dbReference type="AlphaFoldDB" id="A0A645FK73"/>
<feature type="region of interest" description="Disordered" evidence="1">
    <location>
        <begin position="47"/>
        <end position="69"/>
    </location>
</feature>
<sequence>MRRRNKKGQMFLLLLATVLLLAALSQLLPALQKEEIQSNPLLLFSTDGRNGPAAEGGNENPSASDPENGAASYEVELDQLTYYTVEVAGKGEEEPSYFAGFSNGEKALASWLAAASSAGREGKLVQKSFPEGRLQRPGEVPSYLSELMLLCNQQIRHLRRGADFFGSSWEEIETQNTTWKRLDLLLEEGRECRRQMAGLGAYYQSLKDIQAFGSLETGWAQWIERLEELKQNKDGRSFWLAQQQALAVVNLWRQLLWDVGFV</sequence>
<reference evidence="2" key="1">
    <citation type="submission" date="2019-08" db="EMBL/GenBank/DDBJ databases">
        <authorList>
            <person name="Kucharzyk K."/>
            <person name="Murdoch R.W."/>
            <person name="Higgins S."/>
            <person name="Loffler F."/>
        </authorList>
    </citation>
    <scope>NUCLEOTIDE SEQUENCE</scope>
</reference>